<keyword evidence="1" id="KW-0812">Transmembrane</keyword>
<keyword evidence="3" id="KW-1185">Reference proteome</keyword>
<sequence>MKEEGGGIRNQMEQFGSYWHNATLSGTRNRHSAALVLFFGFCMMCSHLSLMLSSQAHGPPLLLNRHSYHTHTDDQIMGSNTLASTMTPEMAVAMVCMAMVLTFYPPSRKVISAAGFLVKGMLECADEYNSVYIDDEDHH</sequence>
<feature type="transmembrane region" description="Helical" evidence="1">
    <location>
        <begin position="33"/>
        <end position="52"/>
    </location>
</feature>
<evidence type="ECO:0000313" key="2">
    <source>
        <dbReference type="EMBL" id="EWM26827.1"/>
    </source>
</evidence>
<dbReference type="Proteomes" id="UP000019335">
    <property type="component" value="Chromosome 8"/>
</dbReference>
<gene>
    <name evidence="2" type="ORF">Naga_100018g33</name>
</gene>
<organism evidence="2 3">
    <name type="scientific">Nannochloropsis gaditana</name>
    <dbReference type="NCBI Taxonomy" id="72520"/>
    <lineage>
        <taxon>Eukaryota</taxon>
        <taxon>Sar</taxon>
        <taxon>Stramenopiles</taxon>
        <taxon>Ochrophyta</taxon>
        <taxon>Eustigmatophyceae</taxon>
        <taxon>Eustigmatales</taxon>
        <taxon>Monodopsidaceae</taxon>
        <taxon>Nannochloropsis</taxon>
    </lineage>
</organism>
<evidence type="ECO:0000256" key="1">
    <source>
        <dbReference type="SAM" id="Phobius"/>
    </source>
</evidence>
<proteinExistence type="predicted"/>
<keyword evidence="1" id="KW-1133">Transmembrane helix</keyword>
<evidence type="ECO:0000313" key="3">
    <source>
        <dbReference type="Proteomes" id="UP000019335"/>
    </source>
</evidence>
<keyword evidence="1" id="KW-0472">Membrane</keyword>
<protein>
    <submittedName>
        <fullName evidence="2">Uncharacterized protein</fullName>
    </submittedName>
</protein>
<comment type="caution">
    <text evidence="2">The sequence shown here is derived from an EMBL/GenBank/DDBJ whole genome shotgun (WGS) entry which is preliminary data.</text>
</comment>
<name>W7TL87_9STRA</name>
<accession>W7TL87</accession>
<reference evidence="2 3" key="1">
    <citation type="journal article" date="2014" name="Mol. Plant">
        <title>Chromosome Scale Genome Assembly and Transcriptome Profiling of Nannochloropsis gaditana in Nitrogen Depletion.</title>
        <authorList>
            <person name="Corteggiani Carpinelli E."/>
            <person name="Telatin A."/>
            <person name="Vitulo N."/>
            <person name="Forcato C."/>
            <person name="D'Angelo M."/>
            <person name="Schiavon R."/>
            <person name="Vezzi A."/>
            <person name="Giacometti G.M."/>
            <person name="Morosinotto T."/>
            <person name="Valle G."/>
        </authorList>
    </citation>
    <scope>NUCLEOTIDE SEQUENCE [LARGE SCALE GENOMIC DNA]</scope>
    <source>
        <strain evidence="2 3">B-31</strain>
    </source>
</reference>
<feature type="transmembrane region" description="Helical" evidence="1">
    <location>
        <begin position="86"/>
        <end position="104"/>
    </location>
</feature>
<dbReference type="AlphaFoldDB" id="W7TL87"/>
<dbReference type="EMBL" id="AZIL01000606">
    <property type="protein sequence ID" value="EWM26827.1"/>
    <property type="molecule type" value="Genomic_DNA"/>
</dbReference>